<evidence type="ECO:0000313" key="4">
    <source>
        <dbReference type="EMBL" id="MBK0331813.1"/>
    </source>
</evidence>
<dbReference type="InterPro" id="IPR000182">
    <property type="entry name" value="GNAT_dom"/>
</dbReference>
<dbReference type="SUPFAM" id="SSF55729">
    <property type="entry name" value="Acyl-CoA N-acyltransferases (Nat)"/>
    <property type="match status" value="1"/>
</dbReference>
<dbReference type="PROSITE" id="PS51186">
    <property type="entry name" value="GNAT"/>
    <property type="match status" value="1"/>
</dbReference>
<keyword evidence="1" id="KW-0808">Transferase</keyword>
<organism evidence="4 5">
    <name type="scientific">Brachybacterium halotolerans</name>
    <dbReference type="NCBI Taxonomy" id="2795215"/>
    <lineage>
        <taxon>Bacteria</taxon>
        <taxon>Bacillati</taxon>
        <taxon>Actinomycetota</taxon>
        <taxon>Actinomycetes</taxon>
        <taxon>Micrococcales</taxon>
        <taxon>Dermabacteraceae</taxon>
        <taxon>Brachybacterium</taxon>
    </lineage>
</organism>
<dbReference type="Gene3D" id="3.40.630.30">
    <property type="match status" value="1"/>
</dbReference>
<dbReference type="Pfam" id="PF00583">
    <property type="entry name" value="Acetyltransf_1"/>
    <property type="match status" value="1"/>
</dbReference>
<dbReference type="RefSeq" id="WP_200502503.1">
    <property type="nucleotide sequence ID" value="NZ_JAEDAJ010000005.1"/>
</dbReference>
<dbReference type="InterPro" id="IPR050680">
    <property type="entry name" value="YpeA/RimI_acetyltransf"/>
</dbReference>
<dbReference type="SUPFAM" id="SSF110849">
    <property type="entry name" value="ParB/Sulfiredoxin"/>
    <property type="match status" value="1"/>
</dbReference>
<name>A0ABS1BAY2_9MICO</name>
<keyword evidence="2" id="KW-0012">Acyltransferase</keyword>
<evidence type="ECO:0000256" key="1">
    <source>
        <dbReference type="ARBA" id="ARBA00022679"/>
    </source>
</evidence>
<dbReference type="Proteomes" id="UP000612352">
    <property type="component" value="Unassembled WGS sequence"/>
</dbReference>
<accession>A0ABS1BAY2</accession>
<keyword evidence="5" id="KW-1185">Reference proteome</keyword>
<protein>
    <submittedName>
        <fullName evidence="4">GNAT family N-acetyltransferase</fullName>
    </submittedName>
</protein>
<proteinExistence type="predicted"/>
<sequence>MTVPLTRLATPADRDLVRTLRLRTLQEDPEAFGSTYEGTLEREREDPTYWDRFLALGACILATPEGGEAPRGIARVVPGTEPGEPAMIFSVWVAPEARGTGAGRALIDACIDWAEEHLPAVRLRLHVMRENPSARRLYERCGFGEIGADPEDPAQLVMERRSGRALPAVLLPTALVARYRAVDREVVGSPHLDTPAHLDAIEADVRVHGIRTPLDLAFNEQFATLDGNHRVAVALRLGLEQVPVHVTRRLLSPRPEHARTMRPEDLAALEEALAGERPA</sequence>
<dbReference type="Gene3D" id="3.90.1530.10">
    <property type="entry name" value="Conserved hypothetical protein from pyrococcus furiosus pfu- 392566-001, ParB domain"/>
    <property type="match status" value="1"/>
</dbReference>
<evidence type="ECO:0000259" key="3">
    <source>
        <dbReference type="PROSITE" id="PS51186"/>
    </source>
</evidence>
<dbReference type="InterPro" id="IPR036086">
    <property type="entry name" value="ParB/Sulfiredoxin_sf"/>
</dbReference>
<dbReference type="PANTHER" id="PTHR43420:SF47">
    <property type="entry name" value="N-ACETYLTRANSFERASE DOMAIN-CONTAINING PROTEIN"/>
    <property type="match status" value="1"/>
</dbReference>
<reference evidence="4 5" key="1">
    <citation type="submission" date="2020-12" db="EMBL/GenBank/DDBJ databases">
        <title>Brachybacterium sp. MASK1Z-5, whole genome shotgun sequence.</title>
        <authorList>
            <person name="Tuo L."/>
        </authorList>
    </citation>
    <scope>NUCLEOTIDE SEQUENCE [LARGE SCALE GENOMIC DNA]</scope>
    <source>
        <strain evidence="4 5">MASK1Z-5</strain>
    </source>
</reference>
<dbReference type="CDD" id="cd04301">
    <property type="entry name" value="NAT_SF"/>
    <property type="match status" value="1"/>
</dbReference>
<evidence type="ECO:0000313" key="5">
    <source>
        <dbReference type="Proteomes" id="UP000612352"/>
    </source>
</evidence>
<feature type="domain" description="N-acetyltransferase" evidence="3">
    <location>
        <begin position="20"/>
        <end position="163"/>
    </location>
</feature>
<gene>
    <name evidence="4" type="ORF">I8D64_10390</name>
</gene>
<dbReference type="EMBL" id="JAEDAJ010000005">
    <property type="protein sequence ID" value="MBK0331813.1"/>
    <property type="molecule type" value="Genomic_DNA"/>
</dbReference>
<dbReference type="PANTHER" id="PTHR43420">
    <property type="entry name" value="ACETYLTRANSFERASE"/>
    <property type="match status" value="1"/>
</dbReference>
<comment type="caution">
    <text evidence="4">The sequence shown here is derived from an EMBL/GenBank/DDBJ whole genome shotgun (WGS) entry which is preliminary data.</text>
</comment>
<dbReference type="InterPro" id="IPR016181">
    <property type="entry name" value="Acyl_CoA_acyltransferase"/>
</dbReference>
<evidence type="ECO:0000256" key="2">
    <source>
        <dbReference type="ARBA" id="ARBA00023315"/>
    </source>
</evidence>